<dbReference type="AlphaFoldDB" id="A0A6L2JEB1"/>
<name>A0A6L2JEB1_TANCI</name>
<organism evidence="1">
    <name type="scientific">Tanacetum cinerariifolium</name>
    <name type="common">Dalmatian daisy</name>
    <name type="synonym">Chrysanthemum cinerariifolium</name>
    <dbReference type="NCBI Taxonomy" id="118510"/>
    <lineage>
        <taxon>Eukaryota</taxon>
        <taxon>Viridiplantae</taxon>
        <taxon>Streptophyta</taxon>
        <taxon>Embryophyta</taxon>
        <taxon>Tracheophyta</taxon>
        <taxon>Spermatophyta</taxon>
        <taxon>Magnoliopsida</taxon>
        <taxon>eudicotyledons</taxon>
        <taxon>Gunneridae</taxon>
        <taxon>Pentapetalae</taxon>
        <taxon>asterids</taxon>
        <taxon>campanulids</taxon>
        <taxon>Asterales</taxon>
        <taxon>Asteraceae</taxon>
        <taxon>Asteroideae</taxon>
        <taxon>Anthemideae</taxon>
        <taxon>Anthemidinae</taxon>
        <taxon>Tanacetum</taxon>
    </lineage>
</organism>
<protein>
    <submittedName>
        <fullName evidence="1">Uncharacterized protein</fullName>
    </submittedName>
</protein>
<reference evidence="1" key="1">
    <citation type="journal article" date="2019" name="Sci. Rep.">
        <title>Draft genome of Tanacetum cinerariifolium, the natural source of mosquito coil.</title>
        <authorList>
            <person name="Yamashiro T."/>
            <person name="Shiraishi A."/>
            <person name="Satake H."/>
            <person name="Nakayama K."/>
        </authorList>
    </citation>
    <scope>NUCLEOTIDE SEQUENCE</scope>
</reference>
<evidence type="ECO:0000313" key="1">
    <source>
        <dbReference type="EMBL" id="GEU34044.1"/>
    </source>
</evidence>
<gene>
    <name evidence="1" type="ORF">Tci_006022</name>
</gene>
<proteinExistence type="predicted"/>
<accession>A0A6L2JEB1</accession>
<dbReference type="EMBL" id="BKCJ010000532">
    <property type="protein sequence ID" value="GEU34044.1"/>
    <property type="molecule type" value="Genomic_DNA"/>
</dbReference>
<comment type="caution">
    <text evidence="1">The sequence shown here is derived from an EMBL/GenBank/DDBJ whole genome shotgun (WGS) entry which is preliminary data.</text>
</comment>
<sequence length="128" mass="14622">MMIFSRSLFCDTQLPVSWLGNHICMVVAAMAVVKGYNRKLAALSDVVDHLVATVDEQLEDLFNFDYTHGIYFRWTYETRKEEVIIYDESLDGKVFGQNIICKHNPKIGDDCSVCGFLQVFKKVFGSLI</sequence>